<evidence type="ECO:0000256" key="1">
    <source>
        <dbReference type="ARBA" id="ARBA00000098"/>
    </source>
</evidence>
<feature type="binding site" evidence="13">
    <location>
        <position position="359"/>
    </location>
    <ligand>
        <name>Zn(2+)</name>
        <dbReference type="ChEBI" id="CHEBI:29105"/>
        <note>catalytic</note>
    </ligand>
</feature>
<evidence type="ECO:0000256" key="4">
    <source>
        <dbReference type="ARBA" id="ARBA00012564"/>
    </source>
</evidence>
<dbReference type="InterPro" id="IPR045357">
    <property type="entry name" value="Aminopeptidase_N-like_N"/>
</dbReference>
<dbReference type="PRINTS" id="PR00756">
    <property type="entry name" value="ALADIPTASE"/>
</dbReference>
<comment type="subcellular location">
    <subcellularLocation>
        <location evidence="2">Cytoplasm</location>
    </subcellularLocation>
</comment>
<protein>
    <recommendedName>
        <fullName evidence="5">Aminopeptidase N</fullName>
        <ecNumber evidence="4">3.4.11.2</ecNumber>
    </recommendedName>
</protein>
<dbReference type="GO" id="GO:0008237">
    <property type="term" value="F:metallopeptidase activity"/>
    <property type="evidence" value="ECO:0007669"/>
    <property type="project" value="UniProtKB-KW"/>
</dbReference>
<evidence type="ECO:0000259" key="15">
    <source>
        <dbReference type="Pfam" id="PF17900"/>
    </source>
</evidence>
<feature type="binding site" evidence="13">
    <location>
        <position position="382"/>
    </location>
    <ligand>
        <name>Zn(2+)</name>
        <dbReference type="ChEBI" id="CHEBI:29105"/>
        <note>catalytic</note>
    </ligand>
</feature>
<dbReference type="AlphaFoldDB" id="A0A4Y8SJJ8"/>
<evidence type="ECO:0000256" key="6">
    <source>
        <dbReference type="ARBA" id="ARBA00022490"/>
    </source>
</evidence>
<dbReference type="Pfam" id="PF01433">
    <property type="entry name" value="Peptidase_M1"/>
    <property type="match status" value="1"/>
</dbReference>
<dbReference type="GO" id="GO:0006508">
    <property type="term" value="P:proteolysis"/>
    <property type="evidence" value="ECO:0007669"/>
    <property type="project" value="UniProtKB-KW"/>
</dbReference>
<dbReference type="GO" id="GO:0008270">
    <property type="term" value="F:zinc ion binding"/>
    <property type="evidence" value="ECO:0007669"/>
    <property type="project" value="InterPro"/>
</dbReference>
<dbReference type="EMBL" id="SOZE01000005">
    <property type="protein sequence ID" value="TFF38830.1"/>
    <property type="molecule type" value="Genomic_DNA"/>
</dbReference>
<dbReference type="InterPro" id="IPR034015">
    <property type="entry name" value="M1_LTA4H"/>
</dbReference>
<keyword evidence="9" id="KW-0378">Hydrolase</keyword>
<evidence type="ECO:0000313" key="16">
    <source>
        <dbReference type="EMBL" id="TFF38830.1"/>
    </source>
</evidence>
<evidence type="ECO:0000256" key="3">
    <source>
        <dbReference type="ARBA" id="ARBA00010136"/>
    </source>
</evidence>
<comment type="catalytic activity">
    <reaction evidence="1">
        <text>Release of an N-terminal amino acid, Xaa-|-Yaa- from a peptide, amide or arylamide. Xaa is preferably Ala, but may be most amino acids including Pro (slow action). When a terminal hydrophobic residue is followed by a prolyl residue, the two may be released as an intact Xaa-Pro dipeptide.</text>
        <dbReference type="EC" id="3.4.11.2"/>
    </reaction>
</comment>
<evidence type="ECO:0000313" key="17">
    <source>
        <dbReference type="Proteomes" id="UP000297540"/>
    </source>
</evidence>
<evidence type="ECO:0000259" key="14">
    <source>
        <dbReference type="Pfam" id="PF01433"/>
    </source>
</evidence>
<keyword evidence="6" id="KW-0963">Cytoplasm</keyword>
<evidence type="ECO:0000256" key="7">
    <source>
        <dbReference type="ARBA" id="ARBA00022670"/>
    </source>
</evidence>
<accession>A0A4Y8SJJ8</accession>
<dbReference type="CDD" id="cd09603">
    <property type="entry name" value="M1_APN_like"/>
    <property type="match status" value="1"/>
</dbReference>
<keyword evidence="10 13" id="KW-0862">Zinc</keyword>
<comment type="similarity">
    <text evidence="3">Belongs to the peptidase M1 family.</text>
</comment>
<comment type="cofactor">
    <cofactor evidence="13">
        <name>Zn(2+)</name>
        <dbReference type="ChEBI" id="CHEBI:29105"/>
    </cofactor>
    <text evidence="13">Binds 1 zinc ion per subunit.</text>
</comment>
<feature type="domain" description="Aminopeptidase N-like N-terminal" evidence="15">
    <location>
        <begin position="78"/>
        <end position="254"/>
    </location>
</feature>
<dbReference type="EC" id="3.4.11.2" evidence="4"/>
<feature type="active site" description="Proton donor" evidence="12">
    <location>
        <position position="436"/>
    </location>
</feature>
<dbReference type="GO" id="GO:0016285">
    <property type="term" value="F:alanyl aminopeptidase activity"/>
    <property type="evidence" value="ECO:0007669"/>
    <property type="project" value="UniProtKB-EC"/>
</dbReference>
<evidence type="ECO:0000256" key="9">
    <source>
        <dbReference type="ARBA" id="ARBA00022801"/>
    </source>
</evidence>
<organism evidence="16 17">
    <name type="scientific">Mucilaginibacter psychrotolerans</name>
    <dbReference type="NCBI Taxonomy" id="1524096"/>
    <lineage>
        <taxon>Bacteria</taxon>
        <taxon>Pseudomonadati</taxon>
        <taxon>Bacteroidota</taxon>
        <taxon>Sphingobacteriia</taxon>
        <taxon>Sphingobacteriales</taxon>
        <taxon>Sphingobacteriaceae</taxon>
        <taxon>Mucilaginibacter</taxon>
    </lineage>
</organism>
<keyword evidence="11" id="KW-0482">Metalloprotease</keyword>
<dbReference type="Gene3D" id="2.60.40.1730">
    <property type="entry name" value="tricorn interacting facor f3 domain"/>
    <property type="match status" value="1"/>
</dbReference>
<dbReference type="SUPFAM" id="SSF55486">
    <property type="entry name" value="Metalloproteases ('zincins'), catalytic domain"/>
    <property type="match status" value="1"/>
</dbReference>
<dbReference type="PANTHER" id="PTHR45726:SF3">
    <property type="entry name" value="LEUKOTRIENE A-4 HYDROLASE"/>
    <property type="match status" value="1"/>
</dbReference>
<evidence type="ECO:0000256" key="11">
    <source>
        <dbReference type="ARBA" id="ARBA00023049"/>
    </source>
</evidence>
<feature type="active site" description="Proton acceptor" evidence="12">
    <location>
        <position position="360"/>
    </location>
</feature>
<evidence type="ECO:0000256" key="13">
    <source>
        <dbReference type="PIRSR" id="PIRSR634015-3"/>
    </source>
</evidence>
<reference evidence="16 17" key="1">
    <citation type="journal article" date="2017" name="Int. J. Syst. Evol. Microbiol.">
        <title>Mucilaginibacterpsychrotolerans sp. nov., isolated from peatlands.</title>
        <authorList>
            <person name="Deng Y."/>
            <person name="Shen L."/>
            <person name="Xu B."/>
            <person name="Liu Y."/>
            <person name="Gu Z."/>
            <person name="Liu H."/>
            <person name="Zhou Y."/>
        </authorList>
    </citation>
    <scope>NUCLEOTIDE SEQUENCE [LARGE SCALE GENOMIC DNA]</scope>
    <source>
        <strain evidence="16 17">NH7-4</strain>
    </source>
</reference>
<comment type="caution">
    <text evidence="16">The sequence shown here is derived from an EMBL/GenBank/DDBJ whole genome shotgun (WGS) entry which is preliminary data.</text>
</comment>
<dbReference type="Gene3D" id="1.10.390.10">
    <property type="entry name" value="Neutral Protease Domain 2"/>
    <property type="match status" value="1"/>
</dbReference>
<sequence>MRHFGFLIFVKSGSGMADFPYKCLFCCLKRIPMKLSQTLCFLLMVCIVGRLSAQDRSIAYMSAGGKLRPLQAIMDIRHYTIALDVDIPKKSIDGYCEISLILSKPTDTLLFDLVHLLNVHQVAVDKGNAAFEQKGDSVLIINKAGYKAGKHIIRINYGGEPPVAVRPPWQGGFTWTTDKAGNPWVVINCQLQGAKLFLPCKDHPSDEPNEGIDMFITIPKGLSVAGPGLLQGVKNVAGNKATWHWKTNYTISTYCMVFNIAKYKVYSRPYTTVDGHTVPIQFYVLEEDTANASHVIDIRARDTRILEKYFGEYPWVNEKIGIAEVPNPGMEHQTMVTYGDKFKYDKYPNGLDYSANLFHEFGHEWWANKVTNKDWAHMWIQEGINTYAEALFFKETMGETAYDSVMVSQRAGIRNLKPVVQGEELDMALVYTGDVYAKGSFFMHTMRHVLGDSVFFPLLKKFITDVKYPYNRFFTTQDVQEYFCKGSGRDLNALFDFYLRTTNTMDFELRKLRPDTYTLSIKNSPMDLDLDILTDTGMVHTTIKANKATPLKITSKTLPVIDPKGWYFKRVIMQ</sequence>
<dbReference type="SUPFAM" id="SSF63737">
    <property type="entry name" value="Leukotriene A4 hydrolase N-terminal domain"/>
    <property type="match status" value="1"/>
</dbReference>
<dbReference type="InterPro" id="IPR027268">
    <property type="entry name" value="Peptidase_M4/M1_CTD_sf"/>
</dbReference>
<gene>
    <name evidence="16" type="ORF">E2R66_07440</name>
</gene>
<keyword evidence="7" id="KW-0645">Protease</keyword>
<keyword evidence="17" id="KW-1185">Reference proteome</keyword>
<evidence type="ECO:0000256" key="12">
    <source>
        <dbReference type="PIRSR" id="PIRSR634015-1"/>
    </source>
</evidence>
<dbReference type="PANTHER" id="PTHR45726">
    <property type="entry name" value="LEUKOTRIENE A-4 HYDROLASE"/>
    <property type="match status" value="1"/>
</dbReference>
<dbReference type="Proteomes" id="UP000297540">
    <property type="component" value="Unassembled WGS sequence"/>
</dbReference>
<keyword evidence="8 13" id="KW-0479">Metal-binding</keyword>
<feature type="binding site" evidence="13">
    <location>
        <position position="363"/>
    </location>
    <ligand>
        <name>Zn(2+)</name>
        <dbReference type="ChEBI" id="CHEBI:29105"/>
        <note>catalytic</note>
    </ligand>
</feature>
<evidence type="ECO:0000256" key="2">
    <source>
        <dbReference type="ARBA" id="ARBA00004496"/>
    </source>
</evidence>
<name>A0A4Y8SJJ8_9SPHI</name>
<dbReference type="InterPro" id="IPR001930">
    <property type="entry name" value="Peptidase_M1"/>
</dbReference>
<evidence type="ECO:0000256" key="8">
    <source>
        <dbReference type="ARBA" id="ARBA00022723"/>
    </source>
</evidence>
<dbReference type="InterPro" id="IPR014782">
    <property type="entry name" value="Peptidase_M1_dom"/>
</dbReference>
<dbReference type="InterPro" id="IPR042097">
    <property type="entry name" value="Aminopeptidase_N-like_N_sf"/>
</dbReference>
<evidence type="ECO:0000256" key="10">
    <source>
        <dbReference type="ARBA" id="ARBA00022833"/>
    </source>
</evidence>
<dbReference type="Pfam" id="PF17900">
    <property type="entry name" value="Peptidase_M1_N"/>
    <property type="match status" value="1"/>
</dbReference>
<proteinExistence type="inferred from homology"/>
<evidence type="ECO:0000256" key="5">
    <source>
        <dbReference type="ARBA" id="ARBA00015611"/>
    </source>
</evidence>
<dbReference type="GO" id="GO:0005737">
    <property type="term" value="C:cytoplasm"/>
    <property type="evidence" value="ECO:0007669"/>
    <property type="project" value="UniProtKB-SubCell"/>
</dbReference>
<feature type="domain" description="Peptidase M1 membrane alanine aminopeptidase" evidence="14">
    <location>
        <begin position="307"/>
        <end position="496"/>
    </location>
</feature>